<keyword evidence="5" id="KW-0175">Coiled coil</keyword>
<dbReference type="Proteomes" id="UP000530514">
    <property type="component" value="Unassembled WGS sequence"/>
</dbReference>
<comment type="catalytic activity">
    <reaction evidence="4">
        <text>DNA(n) + a 2'-deoxyribonucleoside 5'-triphosphate = DNA(n+1) + diphosphate</text>
        <dbReference type="Rhea" id="RHEA:22508"/>
        <dbReference type="Rhea" id="RHEA-COMP:17339"/>
        <dbReference type="Rhea" id="RHEA-COMP:17340"/>
        <dbReference type="ChEBI" id="CHEBI:33019"/>
        <dbReference type="ChEBI" id="CHEBI:61560"/>
        <dbReference type="ChEBI" id="CHEBI:173112"/>
        <dbReference type="EC" id="2.7.7.7"/>
    </reaction>
</comment>
<dbReference type="EMBL" id="JACEIP010000010">
    <property type="protein sequence ID" value="MBA4542936.1"/>
    <property type="molecule type" value="Genomic_DNA"/>
</dbReference>
<evidence type="ECO:0000256" key="5">
    <source>
        <dbReference type="SAM" id="Coils"/>
    </source>
</evidence>
<feature type="coiled-coil region" evidence="5">
    <location>
        <begin position="412"/>
        <end position="439"/>
    </location>
</feature>
<dbReference type="PANTHER" id="PTHR10133">
    <property type="entry name" value="DNA POLYMERASE I"/>
    <property type="match status" value="1"/>
</dbReference>
<dbReference type="AlphaFoldDB" id="A0A7W1XAB7"/>
<dbReference type="InterPro" id="IPR002298">
    <property type="entry name" value="DNA_polymerase_A"/>
</dbReference>
<dbReference type="RefSeq" id="WP_081943966.1">
    <property type="nucleotide sequence ID" value="NZ_JACEIP010000010.1"/>
</dbReference>
<dbReference type="GO" id="GO:0003677">
    <property type="term" value="F:DNA binding"/>
    <property type="evidence" value="ECO:0007669"/>
    <property type="project" value="InterPro"/>
</dbReference>
<keyword evidence="3" id="KW-0235">DNA replication</keyword>
<dbReference type="SUPFAM" id="SSF56672">
    <property type="entry name" value="DNA/RNA polymerases"/>
    <property type="match status" value="1"/>
</dbReference>
<evidence type="ECO:0000256" key="1">
    <source>
        <dbReference type="ARBA" id="ARBA00007705"/>
    </source>
</evidence>
<sequence length="594" mass="69893">MEIKLTLNQNSQFNAKSAKERIKQVNDLHKPLAEQIEQLDIPTNERELHWFKLGKEAILSGKIQRQKDGAISKAELVRYGKEIAEQQELDLKRERARKVIETKPDNFFILRHDHEIPQFMKRLRQECKLQREHWKNRWIDLGVKSMVAGDVETTGIDSYIDLTIGISIWLPYLNEGYYLPYGHVHGIDRIGKMEIPYEFQHKKDDPQLTRSKVLEAIKPFMEAETEGKTFHMGATLLDMHMAVNDGYQINGLIWDTLNAMKVMNEHEPSYGLKPLVRKYGKHFGIDGEIFTFDDLFGNCSPAPFDIELVGIYAIKDTLYGWKLFEWQMEVMKKTDKLYNVYTLIDKNLPTTDFMLQRTGFNLDSERLNELNEKFTSKLAELERELFETYNINDEFLWNMTLKLKKKDIDAWIESQKKRIKTWEERVQKKKQKLKEWEQQGKTHLKSYKTTKQELDRLLKQKPVAATIENLPDKFRITEFSLTNHNHISYLIYDYLKIEDITPQFERGKTRSTSTKILKEYFETEPALKPLKEVSALQKLLTTYVRKLPEAVEIDGKIHSRFDSTGAQTGRYASSGYDGRPIEVYEEIKERWGKN</sequence>
<reference evidence="7 8" key="1">
    <citation type="submission" date="2020-07" db="EMBL/GenBank/DDBJ databases">
        <authorList>
            <person name="Feng H."/>
        </authorList>
    </citation>
    <scope>NUCLEOTIDE SEQUENCE [LARGE SCALE GENOMIC DNA]</scope>
    <source>
        <strain evidence="8">s-11</strain>
    </source>
</reference>
<dbReference type="EC" id="2.7.7.7" evidence="2"/>
<keyword evidence="8" id="KW-1185">Reference proteome</keyword>
<proteinExistence type="inferred from homology"/>
<comment type="similarity">
    <text evidence="1">Belongs to the DNA polymerase type-A family.</text>
</comment>
<dbReference type="OrthoDB" id="4053at2"/>
<dbReference type="InterPro" id="IPR001098">
    <property type="entry name" value="DNA-dir_DNA_pol_A_palm_dom"/>
</dbReference>
<dbReference type="GO" id="GO:0003887">
    <property type="term" value="F:DNA-directed DNA polymerase activity"/>
    <property type="evidence" value="ECO:0007669"/>
    <property type="project" value="UniProtKB-EC"/>
</dbReference>
<feature type="domain" description="DNA-directed DNA polymerase family A palm" evidence="6">
    <location>
        <begin position="477"/>
        <end position="574"/>
    </location>
</feature>
<dbReference type="GO" id="GO:0006302">
    <property type="term" value="P:double-strand break repair"/>
    <property type="evidence" value="ECO:0007669"/>
    <property type="project" value="TreeGrafter"/>
</dbReference>
<dbReference type="Gene3D" id="1.20.1060.10">
    <property type="entry name" value="Taq DNA Polymerase, Chain T, domain 4"/>
    <property type="match status" value="1"/>
</dbReference>
<evidence type="ECO:0000259" key="6">
    <source>
        <dbReference type="Pfam" id="PF00476"/>
    </source>
</evidence>
<name>A0A7W1XAB7_9BACL</name>
<dbReference type="GO" id="GO:0006261">
    <property type="term" value="P:DNA-templated DNA replication"/>
    <property type="evidence" value="ECO:0007669"/>
    <property type="project" value="InterPro"/>
</dbReference>
<dbReference type="SUPFAM" id="SSF53098">
    <property type="entry name" value="Ribonuclease H-like"/>
    <property type="match status" value="1"/>
</dbReference>
<dbReference type="InterPro" id="IPR043502">
    <property type="entry name" value="DNA/RNA_pol_sf"/>
</dbReference>
<dbReference type="PANTHER" id="PTHR10133:SF27">
    <property type="entry name" value="DNA POLYMERASE NU"/>
    <property type="match status" value="1"/>
</dbReference>
<evidence type="ECO:0000256" key="2">
    <source>
        <dbReference type="ARBA" id="ARBA00012417"/>
    </source>
</evidence>
<dbReference type="InterPro" id="IPR012337">
    <property type="entry name" value="RNaseH-like_sf"/>
</dbReference>
<protein>
    <recommendedName>
        <fullName evidence="2">DNA-directed DNA polymerase</fullName>
        <ecNumber evidence="2">2.7.7.7</ecNumber>
    </recommendedName>
</protein>
<dbReference type="InterPro" id="IPR036397">
    <property type="entry name" value="RNaseH_sf"/>
</dbReference>
<comment type="caution">
    <text evidence="7">The sequence shown here is derived from an EMBL/GenBank/DDBJ whole genome shotgun (WGS) entry which is preliminary data.</text>
</comment>
<dbReference type="Pfam" id="PF00476">
    <property type="entry name" value="DNA_pol_A"/>
    <property type="match status" value="1"/>
</dbReference>
<evidence type="ECO:0000313" key="7">
    <source>
        <dbReference type="EMBL" id="MBA4542936.1"/>
    </source>
</evidence>
<gene>
    <name evidence="7" type="ORF">H1164_08475</name>
</gene>
<dbReference type="Gene3D" id="3.30.420.10">
    <property type="entry name" value="Ribonuclease H-like superfamily/Ribonuclease H"/>
    <property type="match status" value="1"/>
</dbReference>
<evidence type="ECO:0000256" key="4">
    <source>
        <dbReference type="ARBA" id="ARBA00049244"/>
    </source>
</evidence>
<accession>A0A7W1XAB7</accession>
<evidence type="ECO:0000256" key="3">
    <source>
        <dbReference type="ARBA" id="ARBA00022705"/>
    </source>
</evidence>
<organism evidence="7 8">
    <name type="scientific">Thermoactinomyces daqus</name>
    <dbReference type="NCBI Taxonomy" id="1329516"/>
    <lineage>
        <taxon>Bacteria</taxon>
        <taxon>Bacillati</taxon>
        <taxon>Bacillota</taxon>
        <taxon>Bacilli</taxon>
        <taxon>Bacillales</taxon>
        <taxon>Thermoactinomycetaceae</taxon>
        <taxon>Thermoactinomyces</taxon>
    </lineage>
</organism>
<evidence type="ECO:0000313" key="8">
    <source>
        <dbReference type="Proteomes" id="UP000530514"/>
    </source>
</evidence>